<dbReference type="EMBL" id="JAJHUN010000009">
    <property type="protein sequence ID" value="KAJ4151359.1"/>
    <property type="molecule type" value="Genomic_DNA"/>
</dbReference>
<keyword evidence="3" id="KW-1185">Reference proteome</keyword>
<comment type="caution">
    <text evidence="2">The sequence shown here is derived from an EMBL/GenBank/DDBJ whole genome shotgun (WGS) entry which is preliminary data.</text>
</comment>
<dbReference type="RefSeq" id="XP_056053073.1">
    <property type="nucleotide sequence ID" value="XM_056201307.1"/>
</dbReference>
<evidence type="ECO:0000313" key="3">
    <source>
        <dbReference type="Proteomes" id="UP001144673"/>
    </source>
</evidence>
<proteinExistence type="predicted"/>
<accession>A0A9W8QB69</accession>
<evidence type="ECO:0000313" key="2">
    <source>
        <dbReference type="EMBL" id="KAJ4151359.1"/>
    </source>
</evidence>
<evidence type="ECO:0000256" key="1">
    <source>
        <dbReference type="SAM" id="MobiDB-lite"/>
    </source>
</evidence>
<organism evidence="2 3">
    <name type="scientific">Akanthomyces muscarius</name>
    <name type="common">Entomopathogenic fungus</name>
    <name type="synonym">Lecanicillium muscarium</name>
    <dbReference type="NCBI Taxonomy" id="2231603"/>
    <lineage>
        <taxon>Eukaryota</taxon>
        <taxon>Fungi</taxon>
        <taxon>Dikarya</taxon>
        <taxon>Ascomycota</taxon>
        <taxon>Pezizomycotina</taxon>
        <taxon>Sordariomycetes</taxon>
        <taxon>Hypocreomycetidae</taxon>
        <taxon>Hypocreales</taxon>
        <taxon>Cordycipitaceae</taxon>
        <taxon>Akanthomyces</taxon>
    </lineage>
</organism>
<feature type="region of interest" description="Disordered" evidence="1">
    <location>
        <begin position="1"/>
        <end position="20"/>
    </location>
</feature>
<reference evidence="2" key="1">
    <citation type="journal article" date="2023" name="Access Microbiol">
        <title>De-novo genome assembly for Akanthomyces muscarius, a biocontrol agent of insect agricultural pests.</title>
        <authorList>
            <person name="Erdos Z."/>
            <person name="Studholme D.J."/>
            <person name="Raymond B."/>
            <person name="Sharma M."/>
        </authorList>
    </citation>
    <scope>NUCLEOTIDE SEQUENCE</scope>
    <source>
        <strain evidence="2">Ve6</strain>
    </source>
</reference>
<dbReference type="KEGG" id="amus:LMH87_012063"/>
<dbReference type="AlphaFoldDB" id="A0A9W8QB69"/>
<dbReference type="GeneID" id="80899222"/>
<dbReference type="Proteomes" id="UP001144673">
    <property type="component" value="Chromosome 4"/>
</dbReference>
<name>A0A9W8QB69_AKAMU</name>
<protein>
    <submittedName>
        <fullName evidence="2">Uncharacterized protein</fullName>
    </submittedName>
</protein>
<gene>
    <name evidence="2" type="ORF">LMH87_012063</name>
</gene>
<sequence length="232" mass="25381">MFRSPITDLGMPRKSSIMNTDDPNGDLGKACFEALKACHNRNIILTGLCIAEKFLQEASRLLLPRQLHDLIGFLTQQDIPALDTADLQSLKNAKMKEFYLAETAASGQDERRLADSSGPEDAELGIILHVQSEDDVIGAFWDTRSATIGLIDEKGVNPELHLGMTGIGGQMILSMSLGTQAALRRNGDGKFALFMTNFRLIFSICYHCLSSSLAPAVFEKVSGKYLAQTLSR</sequence>